<protein>
    <recommendedName>
        <fullName evidence="5">NnrS family protein</fullName>
    </recommendedName>
</protein>
<feature type="region of interest" description="Disordered" evidence="1">
    <location>
        <begin position="1"/>
        <end position="30"/>
    </location>
</feature>
<reference evidence="4" key="1">
    <citation type="journal article" date="2019" name="Int. J. Syst. Evol. Microbiol.">
        <title>The Global Catalogue of Microorganisms (GCM) 10K type strain sequencing project: providing services to taxonomists for standard genome sequencing and annotation.</title>
        <authorList>
            <consortium name="The Broad Institute Genomics Platform"/>
            <consortium name="The Broad Institute Genome Sequencing Center for Infectious Disease"/>
            <person name="Wu L."/>
            <person name="Ma J."/>
        </authorList>
    </citation>
    <scope>NUCLEOTIDE SEQUENCE [LARGE SCALE GENOMIC DNA]</scope>
    <source>
        <strain evidence="4">DFY41</strain>
    </source>
</reference>
<proteinExistence type="predicted"/>
<feature type="transmembrane region" description="Helical" evidence="2">
    <location>
        <begin position="123"/>
        <end position="140"/>
    </location>
</feature>
<name>A0ABW0BPW3_9ACTN</name>
<keyword evidence="2" id="KW-0812">Transmembrane</keyword>
<sequence>MSAPAPATHARPVARDTQDDEQTRDPQNAGATRWRTALLLPAGLALLSGLDAALLLLGLPAPVDAERLPEVHGMLMVLGFLGTLIALERAVALGRRAGYAAPALLGVGAILLLSPAPLGLGRAVLVAGTGALTATYLPLWRRQRDDAVLVQALGAVLAVGASLLWLADVPVAALLPWLVGFVVLTIAGERLELARIGLGVGAGGVLVLLASALLAAVTASLLWPAVGTVLLGLALLVLTGWLAFHDVARRTVRGTGLPRYAACCLLAGYAWLAVAGATWLVGGPADAGVRYDAVVHASFLGFAMSMVMAHAPVILPAVVRRPLPYRPAFYGPVVLLNASLALRLWAGDALGSHGAWVVGGVLNIVALVSFVTVAAWSATRSTARAGRTR</sequence>
<feature type="transmembrane region" description="Helical" evidence="2">
    <location>
        <begin position="293"/>
        <end position="315"/>
    </location>
</feature>
<keyword evidence="2" id="KW-1133">Transmembrane helix</keyword>
<organism evidence="3 4">
    <name type="scientific">Nocardioides taihuensis</name>
    <dbReference type="NCBI Taxonomy" id="1835606"/>
    <lineage>
        <taxon>Bacteria</taxon>
        <taxon>Bacillati</taxon>
        <taxon>Actinomycetota</taxon>
        <taxon>Actinomycetes</taxon>
        <taxon>Propionibacteriales</taxon>
        <taxon>Nocardioidaceae</taxon>
        <taxon>Nocardioides</taxon>
    </lineage>
</organism>
<feature type="transmembrane region" description="Helical" evidence="2">
    <location>
        <begin position="229"/>
        <end position="248"/>
    </location>
</feature>
<evidence type="ECO:0000313" key="4">
    <source>
        <dbReference type="Proteomes" id="UP001596087"/>
    </source>
</evidence>
<keyword evidence="4" id="KW-1185">Reference proteome</keyword>
<dbReference type="RefSeq" id="WP_378593399.1">
    <property type="nucleotide sequence ID" value="NZ_JBHSKD010000027.1"/>
</dbReference>
<comment type="caution">
    <text evidence="3">The sequence shown here is derived from an EMBL/GenBank/DDBJ whole genome shotgun (WGS) entry which is preliminary data.</text>
</comment>
<feature type="transmembrane region" description="Helical" evidence="2">
    <location>
        <begin position="260"/>
        <end position="281"/>
    </location>
</feature>
<evidence type="ECO:0008006" key="5">
    <source>
        <dbReference type="Google" id="ProtNLM"/>
    </source>
</evidence>
<feature type="compositionally biased region" description="Basic and acidic residues" evidence="1">
    <location>
        <begin position="13"/>
        <end position="24"/>
    </location>
</feature>
<dbReference type="Proteomes" id="UP001596087">
    <property type="component" value="Unassembled WGS sequence"/>
</dbReference>
<feature type="transmembrane region" description="Helical" evidence="2">
    <location>
        <begin position="71"/>
        <end position="87"/>
    </location>
</feature>
<feature type="transmembrane region" description="Helical" evidence="2">
    <location>
        <begin position="37"/>
        <end position="59"/>
    </location>
</feature>
<evidence type="ECO:0000256" key="2">
    <source>
        <dbReference type="SAM" id="Phobius"/>
    </source>
</evidence>
<gene>
    <name evidence="3" type="ORF">ACFPGP_21865</name>
</gene>
<keyword evidence="2" id="KW-0472">Membrane</keyword>
<feature type="transmembrane region" description="Helical" evidence="2">
    <location>
        <begin position="327"/>
        <end position="346"/>
    </location>
</feature>
<accession>A0ABW0BPW3</accession>
<feature type="transmembrane region" description="Helical" evidence="2">
    <location>
        <begin position="200"/>
        <end position="223"/>
    </location>
</feature>
<evidence type="ECO:0000313" key="3">
    <source>
        <dbReference type="EMBL" id="MFC5179344.1"/>
    </source>
</evidence>
<feature type="transmembrane region" description="Helical" evidence="2">
    <location>
        <begin position="147"/>
        <end position="165"/>
    </location>
</feature>
<feature type="transmembrane region" description="Helical" evidence="2">
    <location>
        <begin position="99"/>
        <end position="117"/>
    </location>
</feature>
<evidence type="ECO:0000256" key="1">
    <source>
        <dbReference type="SAM" id="MobiDB-lite"/>
    </source>
</evidence>
<feature type="transmembrane region" description="Helical" evidence="2">
    <location>
        <begin position="171"/>
        <end position="188"/>
    </location>
</feature>
<dbReference type="EMBL" id="JBHSKD010000027">
    <property type="protein sequence ID" value="MFC5179344.1"/>
    <property type="molecule type" value="Genomic_DNA"/>
</dbReference>
<feature type="transmembrane region" description="Helical" evidence="2">
    <location>
        <begin position="358"/>
        <end position="379"/>
    </location>
</feature>